<dbReference type="eggNOG" id="COG1670">
    <property type="taxonomic scope" value="Bacteria"/>
</dbReference>
<dbReference type="SUPFAM" id="SSF55729">
    <property type="entry name" value="Acyl-CoA N-acyltransferases (Nat)"/>
    <property type="match status" value="1"/>
</dbReference>
<dbReference type="PATRIC" id="fig|866895.3.peg.1152"/>
<feature type="domain" description="N-acetyltransferase" evidence="1">
    <location>
        <begin position="1"/>
        <end position="47"/>
    </location>
</feature>
<dbReference type="InterPro" id="IPR016181">
    <property type="entry name" value="Acyl_CoA_acyltransferase"/>
</dbReference>
<sequence length="47" mass="5455">MELTVMVHNEPAIQLYKKAGFIKEGVKCDSLYVNHQWVDEYAMAKIL</sequence>
<dbReference type="PROSITE" id="PS51186">
    <property type="entry name" value="GNAT"/>
    <property type="match status" value="1"/>
</dbReference>
<evidence type="ECO:0000313" key="3">
    <source>
        <dbReference type="Proteomes" id="UP000007397"/>
    </source>
</evidence>
<keyword evidence="3" id="KW-1185">Reference proteome</keyword>
<protein>
    <recommendedName>
        <fullName evidence="1">N-acetyltransferase domain-containing protein</fullName>
    </recommendedName>
</protein>
<dbReference type="AlphaFoldDB" id="I0JK26"/>
<dbReference type="Gene3D" id="3.40.630.30">
    <property type="match status" value="1"/>
</dbReference>
<dbReference type="InterPro" id="IPR000182">
    <property type="entry name" value="GNAT_dom"/>
</dbReference>
<reference evidence="2 3" key="1">
    <citation type="journal article" date="2013" name="Environ. Microbiol.">
        <title>Chloride and organic osmolytes: a hybrid strategy to cope with elevated salinities by the moderately halophilic, chloride-dependent bacterium Halobacillus halophilus.</title>
        <authorList>
            <person name="Saum S.H."/>
            <person name="Pfeiffer F."/>
            <person name="Palm P."/>
            <person name="Rampp M."/>
            <person name="Schuster S.C."/>
            <person name="Muller V."/>
            <person name="Oesterhelt D."/>
        </authorList>
    </citation>
    <scope>NUCLEOTIDE SEQUENCE [LARGE SCALE GENOMIC DNA]</scope>
    <source>
        <strain evidence="3">ATCC 35676 / DSM 2266 / JCM 20832 / KCTC 3685 / LMG 17431 / NBRC 102448 / NCIMB 2269</strain>
    </source>
</reference>
<gene>
    <name evidence="2" type="ordered locus">HBHAL_2140</name>
</gene>
<dbReference type="GO" id="GO:0016747">
    <property type="term" value="F:acyltransferase activity, transferring groups other than amino-acyl groups"/>
    <property type="evidence" value="ECO:0007669"/>
    <property type="project" value="InterPro"/>
</dbReference>
<organism evidence="2 3">
    <name type="scientific">Halobacillus halophilus (strain ATCC 35676 / DSM 2266 / JCM 20832 / KCTC 3685 / LMG 17431 / NBRC 102448 / NCIMB 2269)</name>
    <name type="common">Sporosarcina halophila</name>
    <dbReference type="NCBI Taxonomy" id="866895"/>
    <lineage>
        <taxon>Bacteria</taxon>
        <taxon>Bacillati</taxon>
        <taxon>Bacillota</taxon>
        <taxon>Bacilli</taxon>
        <taxon>Bacillales</taxon>
        <taxon>Bacillaceae</taxon>
        <taxon>Halobacillus</taxon>
    </lineage>
</organism>
<evidence type="ECO:0000259" key="1">
    <source>
        <dbReference type="PROSITE" id="PS51186"/>
    </source>
</evidence>
<accession>I0JK26</accession>
<dbReference type="HOGENOM" id="CLU_216218_0_0_9"/>
<dbReference type="Proteomes" id="UP000007397">
    <property type="component" value="Chromosome"/>
</dbReference>
<dbReference type="KEGG" id="hhd:HBHAL_2140"/>
<dbReference type="EMBL" id="HE717023">
    <property type="protein sequence ID" value="CCG44495.1"/>
    <property type="molecule type" value="Genomic_DNA"/>
</dbReference>
<proteinExistence type="predicted"/>
<evidence type="ECO:0000313" key="2">
    <source>
        <dbReference type="EMBL" id="CCG44495.1"/>
    </source>
</evidence>
<dbReference type="STRING" id="866895.HBHAL_2140"/>
<name>I0JK26_HALH3</name>